<dbReference type="Gene3D" id="3.40.50.1820">
    <property type="entry name" value="alpha/beta hydrolase"/>
    <property type="match status" value="1"/>
</dbReference>
<evidence type="ECO:0000259" key="2">
    <source>
        <dbReference type="Pfam" id="PF00561"/>
    </source>
</evidence>
<reference evidence="3 4" key="1">
    <citation type="submission" date="2020-07" db="EMBL/GenBank/DDBJ databases">
        <title>Sequencing the genomes of 1000 actinobacteria strains.</title>
        <authorList>
            <person name="Klenk H.-P."/>
        </authorList>
    </citation>
    <scope>NUCLEOTIDE SEQUENCE [LARGE SCALE GENOMIC DNA]</scope>
    <source>
        <strain evidence="3 4">DSM 7487</strain>
    </source>
</reference>
<feature type="region of interest" description="Disordered" evidence="1">
    <location>
        <begin position="1"/>
        <end position="20"/>
    </location>
</feature>
<dbReference type="AlphaFoldDB" id="A0A7Y9DKU1"/>
<evidence type="ECO:0000313" key="3">
    <source>
        <dbReference type="EMBL" id="NYD22451.1"/>
    </source>
</evidence>
<dbReference type="InterPro" id="IPR029058">
    <property type="entry name" value="AB_hydrolase_fold"/>
</dbReference>
<keyword evidence="4" id="KW-1185">Reference proteome</keyword>
<proteinExistence type="predicted"/>
<gene>
    <name evidence="3" type="ORF">BJ968_001991</name>
</gene>
<dbReference type="PANTHER" id="PTHR43433:SF5">
    <property type="entry name" value="AB HYDROLASE-1 DOMAIN-CONTAINING PROTEIN"/>
    <property type="match status" value="1"/>
</dbReference>
<protein>
    <submittedName>
        <fullName evidence="3">Pimeloyl-ACP methyl ester carboxylesterase</fullName>
    </submittedName>
</protein>
<dbReference type="GO" id="GO:0003824">
    <property type="term" value="F:catalytic activity"/>
    <property type="evidence" value="ECO:0007669"/>
    <property type="project" value="UniProtKB-ARBA"/>
</dbReference>
<sequence length="289" mass="31216">MTAPTGTAVTPTTGYRSDGAPTEFAEHGGYRYAYRRFGPRGGTPLVLCLRFRGTLDHWDPAFLQVLSDERDVIVFDNRGLNLTSGPPAHSIEEMGRGVLDLLDALELPEVDVLGWSLGGMVAQAAVLAGPGRFRHLVVAGSTSQGVPGQPAPEPKVWQVAGRGANDDEDFLYLFFPETPEGRAAGLASLRRLDHRLLVSGAVASPEAVQGQLTAIRTFTEGFWARLPELTLPVLVANGSHDVMINSYATYAMSTRLPNARALLYSDAGHGFLFQHAEEFGAEVLRFLRG</sequence>
<feature type="compositionally biased region" description="Low complexity" evidence="1">
    <location>
        <begin position="1"/>
        <end position="14"/>
    </location>
</feature>
<comment type="caution">
    <text evidence="3">The sequence shown here is derived from an EMBL/GenBank/DDBJ whole genome shotgun (WGS) entry which is preliminary data.</text>
</comment>
<name>A0A7Y9DKU1_9ACTN</name>
<dbReference type="EMBL" id="JACCBB010000001">
    <property type="protein sequence ID" value="NYD22451.1"/>
    <property type="molecule type" value="Genomic_DNA"/>
</dbReference>
<dbReference type="PANTHER" id="PTHR43433">
    <property type="entry name" value="HYDROLASE, ALPHA/BETA FOLD FAMILY PROTEIN"/>
    <property type="match status" value="1"/>
</dbReference>
<dbReference type="Proteomes" id="UP000521922">
    <property type="component" value="Unassembled WGS sequence"/>
</dbReference>
<dbReference type="Pfam" id="PF00561">
    <property type="entry name" value="Abhydrolase_1"/>
    <property type="match status" value="1"/>
</dbReference>
<organism evidence="3 4">
    <name type="scientific">Kineococcus aurantiacus</name>
    <dbReference type="NCBI Taxonomy" id="37633"/>
    <lineage>
        <taxon>Bacteria</taxon>
        <taxon>Bacillati</taxon>
        <taxon>Actinomycetota</taxon>
        <taxon>Actinomycetes</taxon>
        <taxon>Kineosporiales</taxon>
        <taxon>Kineosporiaceae</taxon>
        <taxon>Kineococcus</taxon>
    </lineage>
</organism>
<accession>A0A7Y9DKU1</accession>
<feature type="domain" description="AB hydrolase-1" evidence="2">
    <location>
        <begin position="51"/>
        <end position="275"/>
    </location>
</feature>
<dbReference type="InterPro" id="IPR000073">
    <property type="entry name" value="AB_hydrolase_1"/>
</dbReference>
<dbReference type="InterPro" id="IPR050471">
    <property type="entry name" value="AB_hydrolase"/>
</dbReference>
<dbReference type="RefSeq" id="WP_179751436.1">
    <property type="nucleotide sequence ID" value="NZ_BAAAGN010000004.1"/>
</dbReference>
<evidence type="ECO:0000313" key="4">
    <source>
        <dbReference type="Proteomes" id="UP000521922"/>
    </source>
</evidence>
<evidence type="ECO:0000256" key="1">
    <source>
        <dbReference type="SAM" id="MobiDB-lite"/>
    </source>
</evidence>
<dbReference type="SUPFAM" id="SSF53474">
    <property type="entry name" value="alpha/beta-Hydrolases"/>
    <property type="match status" value="1"/>
</dbReference>